<keyword evidence="2" id="KW-1185">Reference proteome</keyword>
<comment type="caution">
    <text evidence="1">The sequence shown here is derived from an EMBL/GenBank/DDBJ whole genome shotgun (WGS) entry which is preliminary data.</text>
</comment>
<accession>A0ACC2L138</accession>
<sequence length="126" mass="14434">MRVSAVAQVLVLLQWVLHPFYFRKEENEYGPMEYELGAPGRAYATLAVNIAVSLKTGVPWVMCKHEDALDPVINSCNGFYCDYFSPNKNYKPKLWTEPWSGWYTKFGGLAPHRPVEDLAFAVVRFI</sequence>
<name>A0ACC2L138_PERAE</name>
<evidence type="ECO:0000313" key="1">
    <source>
        <dbReference type="EMBL" id="KAJ8627082.1"/>
    </source>
</evidence>
<protein>
    <submittedName>
        <fullName evidence="1">Uncharacterized protein</fullName>
    </submittedName>
</protein>
<organism evidence="1 2">
    <name type="scientific">Persea americana</name>
    <name type="common">Avocado</name>
    <dbReference type="NCBI Taxonomy" id="3435"/>
    <lineage>
        <taxon>Eukaryota</taxon>
        <taxon>Viridiplantae</taxon>
        <taxon>Streptophyta</taxon>
        <taxon>Embryophyta</taxon>
        <taxon>Tracheophyta</taxon>
        <taxon>Spermatophyta</taxon>
        <taxon>Magnoliopsida</taxon>
        <taxon>Magnoliidae</taxon>
        <taxon>Laurales</taxon>
        <taxon>Lauraceae</taxon>
        <taxon>Persea</taxon>
    </lineage>
</organism>
<dbReference type="Proteomes" id="UP001234297">
    <property type="component" value="Chromosome 6"/>
</dbReference>
<dbReference type="EMBL" id="CM056814">
    <property type="protein sequence ID" value="KAJ8627082.1"/>
    <property type="molecule type" value="Genomic_DNA"/>
</dbReference>
<evidence type="ECO:0000313" key="2">
    <source>
        <dbReference type="Proteomes" id="UP001234297"/>
    </source>
</evidence>
<gene>
    <name evidence="1" type="ORF">MRB53_020389</name>
</gene>
<proteinExistence type="predicted"/>
<reference evidence="1 2" key="1">
    <citation type="journal article" date="2022" name="Hortic Res">
        <title>A haplotype resolved chromosomal level avocado genome allows analysis of novel avocado genes.</title>
        <authorList>
            <person name="Nath O."/>
            <person name="Fletcher S.J."/>
            <person name="Hayward A."/>
            <person name="Shaw L.M."/>
            <person name="Masouleh A.K."/>
            <person name="Furtado A."/>
            <person name="Henry R.J."/>
            <person name="Mitter N."/>
        </authorList>
    </citation>
    <scope>NUCLEOTIDE SEQUENCE [LARGE SCALE GENOMIC DNA]</scope>
    <source>
        <strain evidence="2">cv. Hass</strain>
    </source>
</reference>